<accession>A0A426ZLR4</accession>
<sequence>MAKAPYKGATGYGQPVVAVGACGHDRLHHGTHRGDRLQGSVRKGLLSRGEAAGAAPARDKATGVVPTHG</sequence>
<dbReference type="EMBL" id="AMZH03006001">
    <property type="protein sequence ID" value="RRT64937.1"/>
    <property type="molecule type" value="Genomic_DNA"/>
</dbReference>
<dbReference type="Proteomes" id="UP000287651">
    <property type="component" value="Unassembled WGS sequence"/>
</dbReference>
<comment type="caution">
    <text evidence="2">The sequence shown here is derived from an EMBL/GenBank/DDBJ whole genome shotgun (WGS) entry which is preliminary data.</text>
</comment>
<proteinExistence type="predicted"/>
<organism evidence="2 3">
    <name type="scientific">Ensete ventricosum</name>
    <name type="common">Abyssinian banana</name>
    <name type="synonym">Musa ensete</name>
    <dbReference type="NCBI Taxonomy" id="4639"/>
    <lineage>
        <taxon>Eukaryota</taxon>
        <taxon>Viridiplantae</taxon>
        <taxon>Streptophyta</taxon>
        <taxon>Embryophyta</taxon>
        <taxon>Tracheophyta</taxon>
        <taxon>Spermatophyta</taxon>
        <taxon>Magnoliopsida</taxon>
        <taxon>Liliopsida</taxon>
        <taxon>Zingiberales</taxon>
        <taxon>Musaceae</taxon>
        <taxon>Ensete</taxon>
    </lineage>
</organism>
<evidence type="ECO:0000313" key="2">
    <source>
        <dbReference type="EMBL" id="RRT64937.1"/>
    </source>
</evidence>
<gene>
    <name evidence="2" type="ORF">B296_00003054</name>
</gene>
<reference evidence="2 3" key="1">
    <citation type="journal article" date="2014" name="Agronomy (Basel)">
        <title>A Draft Genome Sequence for Ensete ventricosum, the Drought-Tolerant Tree Against Hunger.</title>
        <authorList>
            <person name="Harrison J."/>
            <person name="Moore K.A."/>
            <person name="Paszkiewicz K."/>
            <person name="Jones T."/>
            <person name="Grant M."/>
            <person name="Ambacheew D."/>
            <person name="Muzemil S."/>
            <person name="Studholme D.J."/>
        </authorList>
    </citation>
    <scope>NUCLEOTIDE SEQUENCE [LARGE SCALE GENOMIC DNA]</scope>
</reference>
<dbReference type="PROSITE" id="PS51257">
    <property type="entry name" value="PROKAR_LIPOPROTEIN"/>
    <property type="match status" value="1"/>
</dbReference>
<evidence type="ECO:0000313" key="3">
    <source>
        <dbReference type="Proteomes" id="UP000287651"/>
    </source>
</evidence>
<feature type="region of interest" description="Disordered" evidence="1">
    <location>
        <begin position="46"/>
        <end position="69"/>
    </location>
</feature>
<protein>
    <submittedName>
        <fullName evidence="2">Uncharacterized protein</fullName>
    </submittedName>
</protein>
<name>A0A426ZLR4_ENSVE</name>
<evidence type="ECO:0000256" key="1">
    <source>
        <dbReference type="SAM" id="MobiDB-lite"/>
    </source>
</evidence>
<dbReference type="AlphaFoldDB" id="A0A426ZLR4"/>